<dbReference type="AlphaFoldDB" id="Q2YZW2"/>
<dbReference type="InterPro" id="IPR034706">
    <property type="entry name" value="CpoB"/>
</dbReference>
<keyword evidence="1" id="KW-0802">TPR repeat</keyword>
<name>Q2YZW2_9BACT</name>
<evidence type="ECO:0000256" key="2">
    <source>
        <dbReference type="SAM" id="Coils"/>
    </source>
</evidence>
<dbReference type="SMART" id="SM00028">
    <property type="entry name" value="TPR"/>
    <property type="match status" value="2"/>
</dbReference>
<evidence type="ECO:0000313" key="4">
    <source>
        <dbReference type="EMBL" id="CAI78810.1"/>
    </source>
</evidence>
<dbReference type="PROSITE" id="PS50005">
    <property type="entry name" value="TPR"/>
    <property type="match status" value="1"/>
</dbReference>
<dbReference type="Pfam" id="PF13432">
    <property type="entry name" value="TPR_16"/>
    <property type="match status" value="1"/>
</dbReference>
<dbReference type="InterPro" id="IPR014162">
    <property type="entry name" value="CpoB_C"/>
</dbReference>
<feature type="coiled-coil region" evidence="2">
    <location>
        <begin position="133"/>
        <end position="167"/>
    </location>
</feature>
<dbReference type="EMBL" id="AJ937766">
    <property type="protein sequence ID" value="CAI78810.1"/>
    <property type="molecule type" value="Genomic_DNA"/>
</dbReference>
<dbReference type="Pfam" id="PF13174">
    <property type="entry name" value="TPR_6"/>
    <property type="match status" value="1"/>
</dbReference>
<sequence>MSCTRHSVLPTLPKDERPLGEPGDRSGRTEGRPVCRNAPPTAHSRLDRTERFGDMRRNMCRCAVVVFAALLAPGCITQQAQQINLDIAALQDSLRIVYARQDALYEHIVQMDERLDAQDTRFDEIHAEHAADVADLESRIVSTQTNVDQTQDRMVSLSQRMDSLDRRVSGARAPARADSAGLVALEDMGAAYDRAYLDFSKGKYQLAIQGFTDYLKNYPGTERADNAQYWIGECYYVQRDHDSAIEAFQRVLDQYPDGNKAPGAMLKIGYALLSLDREREAIRQLKTVMERYPQTSEAEHARAKLLSLNQ</sequence>
<evidence type="ECO:0000256" key="1">
    <source>
        <dbReference type="PROSITE-ProRule" id="PRU00339"/>
    </source>
</evidence>
<dbReference type="InterPro" id="IPR019734">
    <property type="entry name" value="TPR_rpt"/>
</dbReference>
<dbReference type="InterPro" id="IPR011990">
    <property type="entry name" value="TPR-like_helical_dom_sf"/>
</dbReference>
<dbReference type="NCBIfam" id="TIGR02795">
    <property type="entry name" value="tol_pal_ybgF"/>
    <property type="match status" value="1"/>
</dbReference>
<feature type="repeat" description="TPR" evidence="1">
    <location>
        <begin position="225"/>
        <end position="258"/>
    </location>
</feature>
<dbReference type="Gene3D" id="1.25.40.10">
    <property type="entry name" value="Tetratricopeptide repeat domain"/>
    <property type="match status" value="1"/>
</dbReference>
<evidence type="ECO:0000256" key="3">
    <source>
        <dbReference type="SAM" id="MobiDB-lite"/>
    </source>
</evidence>
<accession>Q2YZW2</accession>
<feature type="region of interest" description="Disordered" evidence="3">
    <location>
        <begin position="1"/>
        <end position="44"/>
    </location>
</feature>
<proteinExistence type="inferred from homology"/>
<keyword evidence="2" id="KW-0175">Coiled coil</keyword>
<reference evidence="4" key="1">
    <citation type="journal article" date="2005" name="Environ. Microbiol.">
        <title>Lateral gene transfer and phylogenetic assignment of environmental fosmid clones.</title>
        <authorList>
            <person name="Nesbo C.L."/>
            <person name="Boucher Y."/>
            <person name="Dlutek M."/>
            <person name="Doolittle F.W."/>
        </authorList>
    </citation>
    <scope>NUCLEOTIDE SEQUENCE</scope>
</reference>
<dbReference type="Gene3D" id="1.20.5.340">
    <property type="match status" value="1"/>
</dbReference>
<organism evidence="4">
    <name type="scientific">uncultured Latescibacterota bacterium</name>
    <dbReference type="NCBI Taxonomy" id="199737"/>
    <lineage>
        <taxon>Bacteria</taxon>
        <taxon>Pseudomonadati</taxon>
        <taxon>Candidatus Latescibacterota</taxon>
        <taxon>environmental samples</taxon>
    </lineage>
</organism>
<dbReference type="SUPFAM" id="SSF48452">
    <property type="entry name" value="TPR-like"/>
    <property type="match status" value="1"/>
</dbReference>
<feature type="compositionally biased region" description="Basic and acidic residues" evidence="3">
    <location>
        <begin position="13"/>
        <end position="33"/>
    </location>
</feature>
<protein>
    <submittedName>
        <fullName evidence="4">Uncharacterized protein</fullName>
    </submittedName>
</protein>
<dbReference type="HAMAP" id="MF_02066">
    <property type="entry name" value="CpoB"/>
    <property type="match status" value="1"/>
</dbReference>
<dbReference type="GO" id="GO:0051301">
    <property type="term" value="P:cell division"/>
    <property type="evidence" value="ECO:0007669"/>
    <property type="project" value="InterPro"/>
</dbReference>